<dbReference type="EMBL" id="CALNXJ010000026">
    <property type="protein sequence ID" value="CAH3132352.1"/>
    <property type="molecule type" value="Genomic_DNA"/>
</dbReference>
<gene>
    <name evidence="1" type="ORF">PMEA_00014674</name>
</gene>
<reference evidence="1 2" key="1">
    <citation type="submission" date="2022-05" db="EMBL/GenBank/DDBJ databases">
        <authorList>
            <consortium name="Genoscope - CEA"/>
            <person name="William W."/>
        </authorList>
    </citation>
    <scope>NUCLEOTIDE SEQUENCE [LARGE SCALE GENOMIC DNA]</scope>
</reference>
<dbReference type="InterPro" id="IPR035899">
    <property type="entry name" value="DBL_dom_sf"/>
</dbReference>
<dbReference type="SUPFAM" id="SSF48065">
    <property type="entry name" value="DBL homology domain (DH-domain)"/>
    <property type="match status" value="1"/>
</dbReference>
<comment type="caution">
    <text evidence="1">The sequence shown here is derived from an EMBL/GenBank/DDBJ whole genome shotgun (WGS) entry which is preliminary data.</text>
</comment>
<keyword evidence="2" id="KW-1185">Reference proteome</keyword>
<proteinExistence type="predicted"/>
<name>A0AAU9X043_9CNID</name>
<evidence type="ECO:0000313" key="1">
    <source>
        <dbReference type="EMBL" id="CAH3132352.1"/>
    </source>
</evidence>
<sequence length="72" mass="8348">MYSSEQLQNHVVKSVTAAWVNQSKSFILSESVDFFQAYEIYCSKQVKCPRISNCRKMDLNSFILAPVQRIIK</sequence>
<protein>
    <submittedName>
        <fullName evidence="1">Uncharacterized protein</fullName>
    </submittedName>
</protein>
<dbReference type="AlphaFoldDB" id="A0AAU9X043"/>
<organism evidence="1 2">
    <name type="scientific">Pocillopora meandrina</name>
    <dbReference type="NCBI Taxonomy" id="46732"/>
    <lineage>
        <taxon>Eukaryota</taxon>
        <taxon>Metazoa</taxon>
        <taxon>Cnidaria</taxon>
        <taxon>Anthozoa</taxon>
        <taxon>Hexacorallia</taxon>
        <taxon>Scleractinia</taxon>
        <taxon>Astrocoeniina</taxon>
        <taxon>Pocilloporidae</taxon>
        <taxon>Pocillopora</taxon>
    </lineage>
</organism>
<evidence type="ECO:0000313" key="2">
    <source>
        <dbReference type="Proteomes" id="UP001159428"/>
    </source>
</evidence>
<dbReference type="Proteomes" id="UP001159428">
    <property type="component" value="Unassembled WGS sequence"/>
</dbReference>
<accession>A0AAU9X043</accession>